<dbReference type="Gene3D" id="3.90.1170.50">
    <property type="entry name" value="Aldehyde oxidase/xanthine dehydrogenase, a/b hammerhead"/>
    <property type="match status" value="1"/>
</dbReference>
<dbReference type="GO" id="GO:0016491">
    <property type="term" value="F:oxidoreductase activity"/>
    <property type="evidence" value="ECO:0007669"/>
    <property type="project" value="InterPro"/>
</dbReference>
<dbReference type="SUPFAM" id="SSF54665">
    <property type="entry name" value="CO dehydrogenase molybdoprotein N-domain-like"/>
    <property type="match status" value="1"/>
</dbReference>
<dbReference type="Pfam" id="PF02738">
    <property type="entry name" value="MoCoBD_1"/>
    <property type="match status" value="1"/>
</dbReference>
<evidence type="ECO:0000313" key="2">
    <source>
        <dbReference type="EMBL" id="GAF26996.1"/>
    </source>
</evidence>
<dbReference type="InterPro" id="IPR008274">
    <property type="entry name" value="AldOxase/xan_DH_MoCoBD1"/>
</dbReference>
<feature type="domain" description="Aldehyde oxidase/xanthine dehydrogenase a/b hammerhead" evidence="1">
    <location>
        <begin position="21"/>
        <end position="127"/>
    </location>
</feature>
<accession>A0A0S6UFL1</accession>
<dbReference type="SUPFAM" id="SSF56003">
    <property type="entry name" value="Molybdenum cofactor-binding domain"/>
    <property type="match status" value="1"/>
</dbReference>
<dbReference type="InterPro" id="IPR000674">
    <property type="entry name" value="Ald_Oxase/Xan_DH_a/b"/>
</dbReference>
<reference evidence="2" key="1">
    <citation type="journal article" date="2014" name="Gene">
        <title>Genome-guided analysis of transformation efficiency and carbon dioxide assimilation by Moorella thermoacetica Y72.</title>
        <authorList>
            <person name="Tsukahara K."/>
            <person name="Kita A."/>
            <person name="Nakashimada Y."/>
            <person name="Hoshino T."/>
            <person name="Murakami K."/>
        </authorList>
    </citation>
    <scope>NUCLEOTIDE SEQUENCE [LARGE SCALE GENOMIC DNA]</scope>
    <source>
        <strain evidence="2">Y72</strain>
    </source>
</reference>
<dbReference type="GO" id="GO:0005506">
    <property type="term" value="F:iron ion binding"/>
    <property type="evidence" value="ECO:0007669"/>
    <property type="project" value="InterPro"/>
</dbReference>
<dbReference type="InterPro" id="IPR036856">
    <property type="entry name" value="Ald_Oxase/Xan_DH_a/b_sf"/>
</dbReference>
<dbReference type="AlphaFoldDB" id="A0A0S6UFL1"/>
<dbReference type="EMBL" id="DF238840">
    <property type="protein sequence ID" value="GAF26996.1"/>
    <property type="molecule type" value="Genomic_DNA"/>
</dbReference>
<dbReference type="PANTHER" id="PTHR11908">
    <property type="entry name" value="XANTHINE DEHYDROGENASE"/>
    <property type="match status" value="1"/>
</dbReference>
<dbReference type="Gene3D" id="3.30.365.10">
    <property type="entry name" value="Aldehyde oxidase/xanthine dehydrogenase, molybdopterin binding domain"/>
    <property type="match status" value="3"/>
</dbReference>
<protein>
    <submittedName>
        <fullName evidence="2">Aerobic-type carbon monoxide dehydrogenase, large subunit CoxL/CutL homologs</fullName>
    </submittedName>
</protein>
<gene>
    <name evidence="2" type="ORF">MTY_2337</name>
</gene>
<dbReference type="Pfam" id="PF01315">
    <property type="entry name" value="Ald_Xan_dh_C"/>
    <property type="match status" value="1"/>
</dbReference>
<proteinExistence type="predicted"/>
<name>A0A0S6UFL1_NEOTH</name>
<sequence length="429" mass="46189">MIHMGVIGASPARGDARAKVTGEAIYPADIVFPGMIYGQAIRSPHPHARIVNIDTAAALKVPGVLCVLTARDIPGHNGQGVLFQDMPVLAGNEVRSVNDVVALVGATTPAAAREGASMVKVDYEELPALLDPVAAMQPGAPRVHPDRENIIYHLPIRRGDVAAGFAAADVVVENTYRTQLLDHAFLQPEAAVARLDERGHLIIYVATQYVHWDRTEVARVLGWNQDRVRIVAPAVGGAFGGREDMTLQTLVALLAVHTRRPAKMVLSREESFFAHSKRHPMIMRYKTGATREGKLTALEAEIIGDSGAYCSWAPNVLRKAAIHATGPYVIPNVKIDAYAVYTNNPFTGAMRGFGATQPPLAYESQMDELAARLGIHPFTIRWLNAFRQGDVTATGQVLESSVGLTETMLQAARAAGWSPDNLLPGGKLG</sequence>
<dbReference type="InterPro" id="IPR037165">
    <property type="entry name" value="AldOxase/xan_DH_Mopterin-bd_sf"/>
</dbReference>
<evidence type="ECO:0000259" key="1">
    <source>
        <dbReference type="SMART" id="SM01008"/>
    </source>
</evidence>
<dbReference type="PANTHER" id="PTHR11908:SF157">
    <property type="entry name" value="XANTHINE DEHYDROGENASE SUBUNIT D-RELATED"/>
    <property type="match status" value="1"/>
</dbReference>
<dbReference type="Proteomes" id="UP000063718">
    <property type="component" value="Unassembled WGS sequence"/>
</dbReference>
<dbReference type="InterPro" id="IPR016208">
    <property type="entry name" value="Ald_Oxase/xanthine_DH-like"/>
</dbReference>
<organism evidence="2">
    <name type="scientific">Moorella thermoacetica Y72</name>
    <dbReference type="NCBI Taxonomy" id="1325331"/>
    <lineage>
        <taxon>Bacteria</taxon>
        <taxon>Bacillati</taxon>
        <taxon>Bacillota</taxon>
        <taxon>Clostridia</taxon>
        <taxon>Neomoorellales</taxon>
        <taxon>Neomoorellaceae</taxon>
        <taxon>Neomoorella</taxon>
    </lineage>
</organism>
<dbReference type="SMART" id="SM01008">
    <property type="entry name" value="Ald_Xan_dh_C"/>
    <property type="match status" value="1"/>
</dbReference>